<dbReference type="EMBL" id="LAPZ01000003">
    <property type="protein sequence ID" value="OSY88386.1"/>
    <property type="molecule type" value="Genomic_DNA"/>
</dbReference>
<feature type="domain" description="PKD" evidence="1">
    <location>
        <begin position="428"/>
        <end position="480"/>
    </location>
</feature>
<dbReference type="RefSeq" id="WP_086030115.1">
    <property type="nucleotide sequence ID" value="NZ_LAPZ01000003.1"/>
</dbReference>
<dbReference type="Gene3D" id="2.60.40.10">
    <property type="entry name" value="Immunoglobulins"/>
    <property type="match status" value="1"/>
</dbReference>
<evidence type="ECO:0000313" key="3">
    <source>
        <dbReference type="Proteomes" id="UP000194221"/>
    </source>
</evidence>
<dbReference type="Proteomes" id="UP000194221">
    <property type="component" value="Unassembled WGS sequence"/>
</dbReference>
<organism evidence="2 3">
    <name type="scientific">Tenacibaculum holothuriorum</name>
    <dbReference type="NCBI Taxonomy" id="1635173"/>
    <lineage>
        <taxon>Bacteria</taxon>
        <taxon>Pseudomonadati</taxon>
        <taxon>Bacteroidota</taxon>
        <taxon>Flavobacteriia</taxon>
        <taxon>Flavobacteriales</taxon>
        <taxon>Flavobacteriaceae</taxon>
        <taxon>Tenacibaculum</taxon>
    </lineage>
</organism>
<dbReference type="InterPro" id="IPR035986">
    <property type="entry name" value="PKD_dom_sf"/>
</dbReference>
<dbReference type="Pfam" id="PF13585">
    <property type="entry name" value="CHU_C"/>
    <property type="match status" value="1"/>
</dbReference>
<gene>
    <name evidence="2" type="ORF">WH52_06400</name>
</gene>
<dbReference type="InParanoid" id="A0A1Y2PD26"/>
<comment type="caution">
    <text evidence="2">The sequence shown here is derived from an EMBL/GenBank/DDBJ whole genome shotgun (WGS) entry which is preliminary data.</text>
</comment>
<dbReference type="NCBIfam" id="TIGR04131">
    <property type="entry name" value="Bac_Flav_CTERM"/>
    <property type="match status" value="1"/>
</dbReference>
<proteinExistence type="predicted"/>
<dbReference type="SUPFAM" id="SSF75011">
    <property type="entry name" value="3-carboxy-cis,cis-mucoante lactonizing enzyme"/>
    <property type="match status" value="1"/>
</dbReference>
<sequence>MKRILSLLLTFFTLTIFSQKEANIWYFGENAGLDFNTTPPTALTNGSLSTLEGCSSFSDVNGNILFYSDGTIVYDKNGNIMTYTNGNPATNLKGNPSSTQSGMIIPKPKSTSIYYIFTVGDNGNPTFDYYTVDMSLNGGLGQLIDEDGDGIFFTNLSGTNTANWTEKVAAVRGKECNTFWVVSHFNNRYHSYKVTETGVDPTPVVSVVNHFTSGSGAVRGYLKLSPDGSKLAMTNQGDTALLYSFDNELGTVSNDGVHLLSGFSDGQAYGVEFSRDSKKLYISTTSGFRNSLSDPETTYKLFQFDLTQTDIPASKSLIHEQIGFRGALQLGPDGKIYATIPLTYSDPNGFATRLSIIENPSANAADVVFTQNGLDLNGRRSTQGLPPFISSLLLPIEIKDQTNNTVVNNQTIQLCVGDSKTIAPDPVTGNNVDYLWSFNNGTTTTTVSNTINLVLTNLATTDAGTYKLTVTLTDDCGNKVEREADFKLEIYPPTVATKPSDIFFCDVDNDGFNAFDLETLVTPEVLNGQSNTTYQVKYFTSMADATANTNELPNPYTNPTTFSNQTIYARMHNTVAPNACFDIQTFTLAVTGKPIPQTPTNYEECDDTSNGGDTDGFFNNFILRTKDSEILGTLPASTYHVSYHTTPTGAQTDRNTDVIDKNAPFRNQTVNSQPIYVRVENNNNAACNDTSIIFNLVVNSLPVIANNPVEIRHCDTDADLNTNINLTLAQINISNNHANETFKYYPTENDAINDSNEITNQTAHPVTNGDSVWARTISNKQCYRISRVNIVVGFSADVAYNNQFEVCDDFLDADGNDTTNNNDTDGITTFDISSVVDDVKNLPIFPPALRPDLDVLIFESIADRDAVQNAITNLSNYRNKNVPAKTPQPLYIKIINTVNNDCTGIGQFTIWAQQPPIANKPSDIIECDDFDSGSFDDGMNVNINLRDKVSDILGPTQSLADYTVTFYTDENDANTGNNPIPNDTNYTNQTRDKETIYVRVQNNATNCFNDHVSFDIIINPIPVISNTIPPLAVCDVPTAIDSDPRNRVAQNIPLGSRDVDVLNGRDDTRYVVSYHRTRQNALDGVSPLSKTNYSNDPTTTTFPANLGGDDPATEILFISLLDTTTGCRNGITTLQLIINPEPNIPVNITNYEDCDNETDDQLSDTNGINGDITLKNKIPEILANYPTAEHSSFKVTFHENQADAQSSNAPLNEDKYQNTTNNQTIYVRVQNLNTSCVYDDLTFSIIINTLPDFTVDTPRIVCKGEQIRLEAINPAANYDYKWIKDGDPTNVRSTEAFYDITEAGDYLVTATTKDGNNCERTLRIHVDPSSKPTLTEDHIIIEDDTNNNGLDIYSIKINTQISLGDGDYEFAIIDENNIQSSFQDEPVFENIKGGVYTVVVQDKNGCQPNATLDISVIEYPKFITPNGDPHNSTWKIKGANSSFYPTSSIHIFDRFGKIVAIIPIDSEGWDGTFNGKVLPSSDYWFKAVLVNRKGKMFQHQGHFSLIRR</sequence>
<reference evidence="2 3" key="1">
    <citation type="submission" date="2015-03" db="EMBL/GenBank/DDBJ databases">
        <title>Genome sequence of Tenacibaculum sp. S2-2, isolated from intestinal microbiota of sea cucumber, Apostichopus japonicas.</title>
        <authorList>
            <person name="Shao Z."/>
            <person name="Wang L."/>
            <person name="Li X."/>
        </authorList>
    </citation>
    <scope>NUCLEOTIDE SEQUENCE [LARGE SCALE GENOMIC DNA]</scope>
    <source>
        <strain evidence="2 3">S2-2</strain>
    </source>
</reference>
<evidence type="ECO:0000313" key="2">
    <source>
        <dbReference type="EMBL" id="OSY88386.1"/>
    </source>
</evidence>
<dbReference type="SUPFAM" id="SSF49299">
    <property type="entry name" value="PKD domain"/>
    <property type="match status" value="1"/>
</dbReference>
<protein>
    <recommendedName>
        <fullName evidence="1">PKD domain-containing protein</fullName>
    </recommendedName>
</protein>
<accession>A0A1Y2PD26</accession>
<dbReference type="InterPro" id="IPR013783">
    <property type="entry name" value="Ig-like_fold"/>
</dbReference>
<keyword evidence="3" id="KW-1185">Reference proteome</keyword>
<dbReference type="STRING" id="1635173.WH52_06400"/>
<dbReference type="InterPro" id="IPR000601">
    <property type="entry name" value="PKD_dom"/>
</dbReference>
<dbReference type="OrthoDB" id="9765926at2"/>
<evidence type="ECO:0000259" key="1">
    <source>
        <dbReference type="PROSITE" id="PS50093"/>
    </source>
</evidence>
<dbReference type="InterPro" id="IPR026341">
    <property type="entry name" value="T9SS_type_B"/>
</dbReference>
<name>A0A1Y2PD26_9FLAO</name>
<dbReference type="PROSITE" id="PS50093">
    <property type="entry name" value="PKD"/>
    <property type="match status" value="1"/>
</dbReference>
<dbReference type="Pfam" id="PF00801">
    <property type="entry name" value="PKD"/>
    <property type="match status" value="1"/>
</dbReference>